<dbReference type="GO" id="GO:0032259">
    <property type="term" value="P:methylation"/>
    <property type="evidence" value="ECO:0007669"/>
    <property type="project" value="UniProtKB-KW"/>
</dbReference>
<dbReference type="SUPFAM" id="SSF53335">
    <property type="entry name" value="S-adenosyl-L-methionine-dependent methyltransferases"/>
    <property type="match status" value="1"/>
</dbReference>
<dbReference type="Gene3D" id="3.40.50.150">
    <property type="entry name" value="Vaccinia Virus protein VP39"/>
    <property type="match status" value="1"/>
</dbReference>
<dbReference type="InterPro" id="IPR029063">
    <property type="entry name" value="SAM-dependent_MTases_sf"/>
</dbReference>
<protein>
    <submittedName>
        <fullName evidence="1">Class I SAM-dependent methyltransferase</fullName>
    </submittedName>
</protein>
<keyword evidence="2" id="KW-1185">Reference proteome</keyword>
<gene>
    <name evidence="1" type="ORF">D7003_16090</name>
</gene>
<comment type="caution">
    <text evidence="1">The sequence shown here is derived from an EMBL/GenBank/DDBJ whole genome shotgun (WGS) entry which is preliminary data.</text>
</comment>
<evidence type="ECO:0000313" key="1">
    <source>
        <dbReference type="EMBL" id="RNL51645.1"/>
    </source>
</evidence>
<organism evidence="1 2">
    <name type="scientific">Arthrobacter oryzae</name>
    <dbReference type="NCBI Taxonomy" id="409290"/>
    <lineage>
        <taxon>Bacteria</taxon>
        <taxon>Bacillati</taxon>
        <taxon>Actinomycetota</taxon>
        <taxon>Actinomycetes</taxon>
        <taxon>Micrococcales</taxon>
        <taxon>Micrococcaceae</taxon>
        <taxon>Arthrobacter</taxon>
    </lineage>
</organism>
<dbReference type="Proteomes" id="UP000273807">
    <property type="component" value="Unassembled WGS sequence"/>
</dbReference>
<reference evidence="1 2" key="1">
    <citation type="submission" date="2018-10" db="EMBL/GenBank/DDBJ databases">
        <title>Genome sequencing of Arthrobacter oryzae TNB02.</title>
        <authorList>
            <person name="Cho Y.-J."/>
            <person name="Cho A."/>
            <person name="Kim O.-S."/>
        </authorList>
    </citation>
    <scope>NUCLEOTIDE SEQUENCE [LARGE SCALE GENOMIC DNA]</scope>
    <source>
        <strain evidence="1 2">TNB02</strain>
    </source>
</reference>
<sequence length="220" mass="23640">MTPRPKAAWSRYRNSIGDRSGMFGALARAWAPERALYPGSYVDLSPSTVIPAVTYVDTDRRAEAFFGDVDLVRAELHGRTVPGAGTEVEFLAADYTTALAVPDQGFDLLISLYAGPVWENCRRYLKPGGLLIANASHGDASLAALDPTLRLEAAVTHRGETYLLDTDRLDRYLVPKNPDGNRPELIRAAGRGVGYTRPAFAYVFAYAPAGNPGAAPPTGG</sequence>
<dbReference type="CDD" id="cd02440">
    <property type="entry name" value="AdoMet_MTases"/>
    <property type="match status" value="1"/>
</dbReference>
<name>A0A3N0BRP6_9MICC</name>
<evidence type="ECO:0000313" key="2">
    <source>
        <dbReference type="Proteomes" id="UP000273807"/>
    </source>
</evidence>
<dbReference type="RefSeq" id="WP_123256427.1">
    <property type="nucleotide sequence ID" value="NZ_RBED01000126.1"/>
</dbReference>
<keyword evidence="1" id="KW-0808">Transferase</keyword>
<dbReference type="AlphaFoldDB" id="A0A3N0BRP6"/>
<dbReference type="GO" id="GO:0008168">
    <property type="term" value="F:methyltransferase activity"/>
    <property type="evidence" value="ECO:0007669"/>
    <property type="project" value="UniProtKB-KW"/>
</dbReference>
<accession>A0A3N0BRP6</accession>
<proteinExistence type="predicted"/>
<keyword evidence="1" id="KW-0489">Methyltransferase</keyword>
<dbReference type="OrthoDB" id="2086922at2"/>
<dbReference type="EMBL" id="RBED01000126">
    <property type="protein sequence ID" value="RNL51645.1"/>
    <property type="molecule type" value="Genomic_DNA"/>
</dbReference>